<name>A0A2J0LE25_9BACT</name>
<dbReference type="EC" id="2.7.7.7" evidence="15"/>
<dbReference type="GO" id="GO:0006261">
    <property type="term" value="P:DNA-templated DNA replication"/>
    <property type="evidence" value="ECO:0007669"/>
    <property type="project" value="UniProtKB-UniRule"/>
</dbReference>
<dbReference type="SUPFAM" id="SSF56672">
    <property type="entry name" value="DNA/RNA polymerases"/>
    <property type="match status" value="1"/>
</dbReference>
<dbReference type="GO" id="GO:0003684">
    <property type="term" value="F:damaged DNA binding"/>
    <property type="evidence" value="ECO:0007669"/>
    <property type="project" value="InterPro"/>
</dbReference>
<dbReference type="Gene3D" id="3.30.1490.100">
    <property type="entry name" value="DNA polymerase, Y-family, little finger domain"/>
    <property type="match status" value="1"/>
</dbReference>
<dbReference type="InterPro" id="IPR053848">
    <property type="entry name" value="IMS_HHH_1"/>
</dbReference>
<keyword evidence="7 15" id="KW-0235">DNA replication</keyword>
<comment type="cofactor">
    <cofactor evidence="15">
        <name>Mg(2+)</name>
        <dbReference type="ChEBI" id="CHEBI:18420"/>
    </cofactor>
    <text evidence="15">Binds 2 magnesium ions per subunit.</text>
</comment>
<dbReference type="InterPro" id="IPR050116">
    <property type="entry name" value="DNA_polymerase-Y"/>
</dbReference>
<comment type="caution">
    <text evidence="17">The sequence shown here is derived from an EMBL/GenBank/DDBJ whole genome shotgun (WGS) entry which is preliminary data.</text>
</comment>
<evidence type="ECO:0000256" key="3">
    <source>
        <dbReference type="ARBA" id="ARBA00022457"/>
    </source>
</evidence>
<dbReference type="Pfam" id="PF11799">
    <property type="entry name" value="IMS_C"/>
    <property type="match status" value="1"/>
</dbReference>
<dbReference type="Pfam" id="PF00817">
    <property type="entry name" value="IMS"/>
    <property type="match status" value="1"/>
</dbReference>
<dbReference type="Gene3D" id="3.40.1170.60">
    <property type="match status" value="1"/>
</dbReference>
<dbReference type="GO" id="GO:0000287">
    <property type="term" value="F:magnesium ion binding"/>
    <property type="evidence" value="ECO:0007669"/>
    <property type="project" value="UniProtKB-UniRule"/>
</dbReference>
<dbReference type="Proteomes" id="UP000231267">
    <property type="component" value="Unassembled WGS sequence"/>
</dbReference>
<sequence length="404" mass="44544">MEKIILHLDMDAFFASVEQRDNPALRGKPVAVVGSKSRTVVVTSSYEARALGVRTGMNKFQAKKACPQIIFVEASHEKYTAICSQIVDILYSFSPDVEVSSIDESFVDITGTSSLFGSPLEIGKKIKIKILKELGLSCSVGIGPNRLIAKLASSHDKPDGLLWIKKERVGETLKDLPVEELCGIGKSTKQALNSMGIYTCSQLALAPPRILKAKFGVIASTLINMGKGEDDSFVTPFGYQEQAKSIGHSMTFESDITAPGDISMRILQLADMVSRRMRREKLSGNIITIVIRYNDFHTFTRQKKIQEQTDDAQKIYMSASAIIGKIKLEKPVRLLGVSASGLVKKQKELYLFEQDSKRDNINKALDAVSARFGQQALTFAALKSGQKLDKVISPAWRPFGARKY</sequence>
<evidence type="ECO:0000256" key="2">
    <source>
        <dbReference type="ARBA" id="ARBA00010945"/>
    </source>
</evidence>
<proteinExistence type="inferred from homology"/>
<keyword evidence="13 15" id="KW-0234">DNA repair</keyword>
<evidence type="ECO:0000256" key="12">
    <source>
        <dbReference type="ARBA" id="ARBA00023125"/>
    </source>
</evidence>
<keyword evidence="12 15" id="KW-0238">DNA-binding</keyword>
<keyword evidence="5 15" id="KW-0808">Transferase</keyword>
<evidence type="ECO:0000256" key="11">
    <source>
        <dbReference type="ARBA" id="ARBA00022932"/>
    </source>
</evidence>
<dbReference type="InterPro" id="IPR043502">
    <property type="entry name" value="DNA/RNA_pol_sf"/>
</dbReference>
<dbReference type="AlphaFoldDB" id="A0A2J0LE25"/>
<dbReference type="FunFam" id="3.40.1170.60:FF:000003">
    <property type="entry name" value="DNA polymerase eta"/>
    <property type="match status" value="1"/>
</dbReference>
<comment type="catalytic activity">
    <reaction evidence="14 15">
        <text>DNA(n) + a 2'-deoxyribonucleoside 5'-triphosphate = DNA(n+1) + diphosphate</text>
        <dbReference type="Rhea" id="RHEA:22508"/>
        <dbReference type="Rhea" id="RHEA-COMP:17339"/>
        <dbReference type="Rhea" id="RHEA-COMP:17340"/>
        <dbReference type="ChEBI" id="CHEBI:33019"/>
        <dbReference type="ChEBI" id="CHEBI:61560"/>
        <dbReference type="ChEBI" id="CHEBI:173112"/>
        <dbReference type="EC" id="2.7.7.7"/>
    </reaction>
</comment>
<dbReference type="GO" id="GO:0003887">
    <property type="term" value="F:DNA-directed DNA polymerase activity"/>
    <property type="evidence" value="ECO:0007669"/>
    <property type="project" value="UniProtKB-UniRule"/>
</dbReference>
<evidence type="ECO:0000256" key="10">
    <source>
        <dbReference type="ARBA" id="ARBA00022842"/>
    </source>
</evidence>
<gene>
    <name evidence="15" type="primary">dinB</name>
    <name evidence="17" type="ORF">COW11_05095</name>
</gene>
<comment type="function">
    <text evidence="15">Poorly processive, error-prone DNA polymerase involved in untargeted mutagenesis. Copies undamaged DNA at stalled replication forks, which arise in vivo from mismatched or misaligned primer ends. These misaligned primers can be extended by PolIV. Exhibits no 3'-5' exonuclease (proofreading) activity. May be involved in translesional synthesis, in conjunction with the beta clamp from PolIII.</text>
</comment>
<dbReference type="InterPro" id="IPR017961">
    <property type="entry name" value="DNA_pol_Y-fam_little_finger"/>
</dbReference>
<dbReference type="GO" id="GO:0006281">
    <property type="term" value="P:DNA repair"/>
    <property type="evidence" value="ECO:0007669"/>
    <property type="project" value="UniProtKB-UniRule"/>
</dbReference>
<dbReference type="GO" id="GO:0042276">
    <property type="term" value="P:error-prone translesion synthesis"/>
    <property type="evidence" value="ECO:0007669"/>
    <property type="project" value="TreeGrafter"/>
</dbReference>
<dbReference type="EMBL" id="PFGP01000117">
    <property type="protein sequence ID" value="PIW66095.1"/>
    <property type="molecule type" value="Genomic_DNA"/>
</dbReference>
<dbReference type="InterPro" id="IPR001126">
    <property type="entry name" value="UmuC"/>
</dbReference>
<dbReference type="PANTHER" id="PTHR11076">
    <property type="entry name" value="DNA REPAIR POLYMERASE UMUC / TRANSFERASE FAMILY MEMBER"/>
    <property type="match status" value="1"/>
</dbReference>
<dbReference type="PROSITE" id="PS50173">
    <property type="entry name" value="UMUC"/>
    <property type="match status" value="1"/>
</dbReference>
<keyword evidence="8 15" id="KW-0479">Metal-binding</keyword>
<protein>
    <recommendedName>
        <fullName evidence="15">DNA polymerase IV</fullName>
        <shortName evidence="15">Pol IV</shortName>
        <ecNumber evidence="15">2.7.7.7</ecNumber>
    </recommendedName>
</protein>
<evidence type="ECO:0000313" key="18">
    <source>
        <dbReference type="Proteomes" id="UP000231267"/>
    </source>
</evidence>
<dbReference type="SUPFAM" id="SSF100879">
    <property type="entry name" value="Lesion bypass DNA polymerase (Y-family), little finger domain"/>
    <property type="match status" value="1"/>
</dbReference>
<reference evidence="17 18" key="1">
    <citation type="submission" date="2017-09" db="EMBL/GenBank/DDBJ databases">
        <title>Depth-based differentiation of microbial function through sediment-hosted aquifers and enrichment of novel symbionts in the deep terrestrial subsurface.</title>
        <authorList>
            <person name="Probst A.J."/>
            <person name="Ladd B."/>
            <person name="Jarett J.K."/>
            <person name="Geller-Mcgrath D.E."/>
            <person name="Sieber C.M."/>
            <person name="Emerson J.B."/>
            <person name="Anantharaman K."/>
            <person name="Thomas B.C."/>
            <person name="Malmstrom R."/>
            <person name="Stieglmeier M."/>
            <person name="Klingl A."/>
            <person name="Woyke T."/>
            <person name="Ryan C.M."/>
            <person name="Banfield J.F."/>
        </authorList>
    </citation>
    <scope>NUCLEOTIDE SEQUENCE [LARGE SCALE GENOMIC DNA]</scope>
    <source>
        <strain evidence="17">CG12_big_fil_rev_8_21_14_0_65_43_15</strain>
    </source>
</reference>
<comment type="similarity">
    <text evidence="2 15">Belongs to the DNA polymerase type-Y family.</text>
</comment>
<dbReference type="InterPro" id="IPR036775">
    <property type="entry name" value="DNA_pol_Y-fam_lit_finger_sf"/>
</dbReference>
<dbReference type="HAMAP" id="MF_01113">
    <property type="entry name" value="DNApol_IV"/>
    <property type="match status" value="1"/>
</dbReference>
<dbReference type="InterPro" id="IPR022880">
    <property type="entry name" value="DNApol_IV"/>
</dbReference>
<dbReference type="NCBIfam" id="NF002677">
    <property type="entry name" value="PRK02406.1"/>
    <property type="match status" value="1"/>
</dbReference>
<keyword evidence="4 15" id="KW-0963">Cytoplasm</keyword>
<dbReference type="CDD" id="cd03586">
    <property type="entry name" value="PolY_Pol_IV_kappa"/>
    <property type="match status" value="1"/>
</dbReference>
<keyword evidence="9 15" id="KW-0227">DNA damage</keyword>
<evidence type="ECO:0000256" key="9">
    <source>
        <dbReference type="ARBA" id="ARBA00022763"/>
    </source>
</evidence>
<comment type="subcellular location">
    <subcellularLocation>
        <location evidence="1 15">Cytoplasm</location>
    </subcellularLocation>
</comment>
<keyword evidence="11 15" id="KW-0239">DNA-directed DNA polymerase</keyword>
<dbReference type="FunFam" id="3.30.1490.100:FF:000004">
    <property type="entry name" value="DNA polymerase IV"/>
    <property type="match status" value="1"/>
</dbReference>
<dbReference type="GO" id="GO:0009432">
    <property type="term" value="P:SOS response"/>
    <property type="evidence" value="ECO:0007669"/>
    <property type="project" value="TreeGrafter"/>
</dbReference>
<dbReference type="Gene3D" id="1.10.150.20">
    <property type="entry name" value="5' to 3' exonuclease, C-terminal subdomain"/>
    <property type="match status" value="1"/>
</dbReference>
<evidence type="ECO:0000256" key="13">
    <source>
        <dbReference type="ARBA" id="ARBA00023204"/>
    </source>
</evidence>
<evidence type="ECO:0000313" key="17">
    <source>
        <dbReference type="EMBL" id="PIW66095.1"/>
    </source>
</evidence>
<dbReference type="InterPro" id="IPR043128">
    <property type="entry name" value="Rev_trsase/Diguanyl_cyclase"/>
</dbReference>
<comment type="subunit">
    <text evidence="15">Monomer.</text>
</comment>
<evidence type="ECO:0000256" key="14">
    <source>
        <dbReference type="ARBA" id="ARBA00049244"/>
    </source>
</evidence>
<evidence type="ECO:0000256" key="7">
    <source>
        <dbReference type="ARBA" id="ARBA00022705"/>
    </source>
</evidence>
<organism evidence="17 18">
    <name type="scientific">Candidatus Taenaricola geysiri</name>
    <dbReference type="NCBI Taxonomy" id="1974752"/>
    <lineage>
        <taxon>Bacteria</taxon>
        <taxon>Pseudomonadati</taxon>
        <taxon>Candidatus Omnitrophota</taxon>
        <taxon>Candidatus Taenaricola</taxon>
    </lineage>
</organism>
<evidence type="ECO:0000256" key="1">
    <source>
        <dbReference type="ARBA" id="ARBA00004496"/>
    </source>
</evidence>
<dbReference type="Gene3D" id="3.30.70.270">
    <property type="match status" value="1"/>
</dbReference>
<dbReference type="Pfam" id="PF21999">
    <property type="entry name" value="IMS_HHH_1"/>
    <property type="match status" value="1"/>
</dbReference>
<evidence type="ECO:0000256" key="15">
    <source>
        <dbReference type="HAMAP-Rule" id="MF_01113"/>
    </source>
</evidence>
<dbReference type="PANTHER" id="PTHR11076:SF33">
    <property type="entry name" value="DNA POLYMERASE KAPPA"/>
    <property type="match status" value="1"/>
</dbReference>
<feature type="domain" description="UmuC" evidence="16">
    <location>
        <begin position="5"/>
        <end position="185"/>
    </location>
</feature>
<evidence type="ECO:0000256" key="4">
    <source>
        <dbReference type="ARBA" id="ARBA00022490"/>
    </source>
</evidence>
<evidence type="ECO:0000259" key="16">
    <source>
        <dbReference type="PROSITE" id="PS50173"/>
    </source>
</evidence>
<evidence type="ECO:0000256" key="6">
    <source>
        <dbReference type="ARBA" id="ARBA00022695"/>
    </source>
</evidence>
<feature type="active site" evidence="15">
    <location>
        <position position="104"/>
    </location>
</feature>
<keyword evidence="10 15" id="KW-0460">Magnesium</keyword>
<dbReference type="GO" id="GO:0005829">
    <property type="term" value="C:cytosol"/>
    <property type="evidence" value="ECO:0007669"/>
    <property type="project" value="TreeGrafter"/>
</dbReference>
<feature type="binding site" evidence="15">
    <location>
        <position position="103"/>
    </location>
    <ligand>
        <name>Mg(2+)</name>
        <dbReference type="ChEBI" id="CHEBI:18420"/>
    </ligand>
</feature>
<feature type="site" description="Substrate discrimination" evidence="15">
    <location>
        <position position="14"/>
    </location>
</feature>
<feature type="binding site" evidence="15">
    <location>
        <position position="9"/>
    </location>
    <ligand>
        <name>Mg(2+)</name>
        <dbReference type="ChEBI" id="CHEBI:18420"/>
    </ligand>
</feature>
<keyword evidence="6 15" id="KW-0548">Nucleotidyltransferase</keyword>
<keyword evidence="3 15" id="KW-0515">Mutator protein</keyword>
<evidence type="ECO:0000256" key="8">
    <source>
        <dbReference type="ARBA" id="ARBA00022723"/>
    </source>
</evidence>
<accession>A0A2J0LE25</accession>
<evidence type="ECO:0000256" key="5">
    <source>
        <dbReference type="ARBA" id="ARBA00022679"/>
    </source>
</evidence>